<dbReference type="EMBL" id="CP089983">
    <property type="protein sequence ID" value="WXB02017.1"/>
    <property type="molecule type" value="Genomic_DNA"/>
</dbReference>
<reference evidence="1" key="1">
    <citation type="submission" date="2021-12" db="EMBL/GenBank/DDBJ databases">
        <title>Discovery of the Pendulisporaceae a myxobacterial family with distinct sporulation behavior and unique specialized metabolism.</title>
        <authorList>
            <person name="Garcia R."/>
            <person name="Popoff A."/>
            <person name="Bader C.D."/>
            <person name="Loehr J."/>
            <person name="Walesch S."/>
            <person name="Walt C."/>
            <person name="Boldt J."/>
            <person name="Bunk B."/>
            <person name="Haeckl F.J.F.P.J."/>
            <person name="Gunesch A.P."/>
            <person name="Birkelbach J."/>
            <person name="Nuebel U."/>
            <person name="Pietschmann T."/>
            <person name="Bach T."/>
            <person name="Mueller R."/>
        </authorList>
    </citation>
    <scope>NUCLEOTIDE SEQUENCE</scope>
    <source>
        <strain evidence="1">MSr11367</strain>
    </source>
</reference>
<protein>
    <submittedName>
        <fullName evidence="1">Uncharacterized protein</fullName>
    </submittedName>
</protein>
<dbReference type="RefSeq" id="WP_394831643.1">
    <property type="nucleotide sequence ID" value="NZ_CP089929.1"/>
</dbReference>
<evidence type="ECO:0000313" key="2">
    <source>
        <dbReference type="Proteomes" id="UP001374803"/>
    </source>
</evidence>
<dbReference type="Proteomes" id="UP001374803">
    <property type="component" value="Chromosome"/>
</dbReference>
<sequence>MSLQADQQDQNVVILGYLAKASAALAGQQATQSFAAYTLEDAMYAQTQRIDGPDTTSRPNALHGVDKIVANVEAAVKAIKALPSDGLPSTGAPSDAPSDS</sequence>
<gene>
    <name evidence="1" type="ORF">LVJ94_34535</name>
</gene>
<name>A0ABZ2KTL2_9BACT</name>
<accession>A0ABZ2KTL2</accession>
<organism evidence="1 2">
    <name type="scientific">Pendulispora rubella</name>
    <dbReference type="NCBI Taxonomy" id="2741070"/>
    <lineage>
        <taxon>Bacteria</taxon>
        <taxon>Pseudomonadati</taxon>
        <taxon>Myxococcota</taxon>
        <taxon>Myxococcia</taxon>
        <taxon>Myxococcales</taxon>
        <taxon>Sorangiineae</taxon>
        <taxon>Pendulisporaceae</taxon>
        <taxon>Pendulispora</taxon>
    </lineage>
</organism>
<evidence type="ECO:0000313" key="1">
    <source>
        <dbReference type="EMBL" id="WXB02017.1"/>
    </source>
</evidence>
<proteinExistence type="predicted"/>
<keyword evidence="2" id="KW-1185">Reference proteome</keyword>